<dbReference type="EMBL" id="PVTM01000012">
    <property type="protein sequence ID" value="PRY70642.1"/>
    <property type="molecule type" value="Genomic_DNA"/>
</dbReference>
<proteinExistence type="predicted"/>
<keyword evidence="2" id="KW-1185">Reference proteome</keyword>
<name>A0A2T0VKA1_9GAMM</name>
<comment type="caution">
    <text evidence="1">The sequence shown here is derived from an EMBL/GenBank/DDBJ whole genome shotgun (WGS) entry which is preliminary data.</text>
</comment>
<protein>
    <submittedName>
        <fullName evidence="1">Uncharacterized protein</fullName>
    </submittedName>
</protein>
<evidence type="ECO:0000313" key="1">
    <source>
        <dbReference type="EMBL" id="PRY70642.1"/>
    </source>
</evidence>
<gene>
    <name evidence="1" type="ORF">BCL64_1128</name>
</gene>
<accession>A0A2T0VKA1</accession>
<dbReference type="AlphaFoldDB" id="A0A2T0VKA1"/>
<evidence type="ECO:0000313" key="2">
    <source>
        <dbReference type="Proteomes" id="UP000239896"/>
    </source>
</evidence>
<sequence>MSNDLKDKVEGIKDSIGRLSQEESLAHFEAQREQYDAEYADFLYHYERDKCCLCGKPFSTIGKGNPCLHWLLRRCKFKKKDFPKVCEKFDFYAISAFLRWVAYAESGSKNINNLKEESSERKIFEITIKWKNIEWTLDCSSNDFAGHTGTKTEFPHWHFQMRIDGQQFINFNDFHIPFSENDQLKISLENDPNSGFTHTFGPGGQGMQEQMDQLASNFDEYLENSISASDPEDGQIHMQSIIKAPNGGIPGEKIDEALEMARTTGKTLAHCFSVVLKDEAGISMSTIASPADSVPEIAKRSERKRR</sequence>
<dbReference type="RefSeq" id="WP_146131990.1">
    <property type="nucleotide sequence ID" value="NZ_PVTM01000012.1"/>
</dbReference>
<organism evidence="1 2">
    <name type="scientific">Halomonas ventosae</name>
    <dbReference type="NCBI Taxonomy" id="229007"/>
    <lineage>
        <taxon>Bacteria</taxon>
        <taxon>Pseudomonadati</taxon>
        <taxon>Pseudomonadota</taxon>
        <taxon>Gammaproteobacteria</taxon>
        <taxon>Oceanospirillales</taxon>
        <taxon>Halomonadaceae</taxon>
        <taxon>Halomonas</taxon>
    </lineage>
</organism>
<reference evidence="1 2" key="1">
    <citation type="submission" date="2018-03" db="EMBL/GenBank/DDBJ databases">
        <title>Comparative analysis of microorganisms from saline springs in Andes Mountain Range, Colombia.</title>
        <authorList>
            <person name="Rubin E."/>
        </authorList>
    </citation>
    <scope>NUCLEOTIDE SEQUENCE [LARGE SCALE GENOMIC DNA]</scope>
    <source>
        <strain evidence="1 2">USBA 854</strain>
    </source>
</reference>
<dbReference type="Proteomes" id="UP000239896">
    <property type="component" value="Unassembled WGS sequence"/>
</dbReference>